<keyword evidence="2" id="KW-1185">Reference proteome</keyword>
<proteinExistence type="predicted"/>
<gene>
    <name evidence="1" type="ORF">RSOLAG1IB_06596</name>
</gene>
<dbReference type="Proteomes" id="UP000059188">
    <property type="component" value="Unassembled WGS sequence"/>
</dbReference>
<name>A0A0B7F8D6_THACB</name>
<organism evidence="1 2">
    <name type="scientific">Thanatephorus cucumeris (strain AG1-IB / isolate 7/3/14)</name>
    <name type="common">Lettuce bottom rot fungus</name>
    <name type="synonym">Rhizoctonia solani</name>
    <dbReference type="NCBI Taxonomy" id="1108050"/>
    <lineage>
        <taxon>Eukaryota</taxon>
        <taxon>Fungi</taxon>
        <taxon>Dikarya</taxon>
        <taxon>Basidiomycota</taxon>
        <taxon>Agaricomycotina</taxon>
        <taxon>Agaricomycetes</taxon>
        <taxon>Cantharellales</taxon>
        <taxon>Ceratobasidiaceae</taxon>
        <taxon>Rhizoctonia</taxon>
        <taxon>Rhizoctonia solani AG-1</taxon>
    </lineage>
</organism>
<reference evidence="1 2" key="1">
    <citation type="submission" date="2014-11" db="EMBL/GenBank/DDBJ databases">
        <authorList>
            <person name="Wibberg Daniel"/>
        </authorList>
    </citation>
    <scope>NUCLEOTIDE SEQUENCE [LARGE SCALE GENOMIC DNA]</scope>
    <source>
        <strain evidence="1">Rhizoctonia solani AG1-IB 7/3/14</strain>
    </source>
</reference>
<evidence type="ECO:0000313" key="1">
    <source>
        <dbReference type="EMBL" id="CEL53815.1"/>
    </source>
</evidence>
<dbReference type="AlphaFoldDB" id="A0A0B7F8D6"/>
<evidence type="ECO:0000313" key="2">
    <source>
        <dbReference type="Proteomes" id="UP000059188"/>
    </source>
</evidence>
<accession>A0A0B7F8D6</accession>
<protein>
    <submittedName>
        <fullName evidence="1">Uncharacterized protein</fullName>
    </submittedName>
</protein>
<dbReference type="EMBL" id="LN679113">
    <property type="protein sequence ID" value="CEL53815.1"/>
    <property type="molecule type" value="Genomic_DNA"/>
</dbReference>
<sequence>MASSLIIPETPGSPTISWLAQLQRLYTSVENSNSMPKPLDLSSNSVTKEMRKLLWTIVGIEDRDWISQLKEVPNLLGFFISRGTTGDC</sequence>